<protein>
    <submittedName>
        <fullName evidence="1">Uncharacterized protein</fullName>
    </submittedName>
</protein>
<keyword evidence="2" id="KW-1185">Reference proteome</keyword>
<name>A0AAV7Q451_PLEWA</name>
<dbReference type="Proteomes" id="UP001066276">
    <property type="component" value="Chromosome 6"/>
</dbReference>
<accession>A0AAV7Q451</accession>
<feature type="non-terminal residue" evidence="1">
    <location>
        <position position="133"/>
    </location>
</feature>
<reference evidence="1" key="1">
    <citation type="journal article" date="2022" name="bioRxiv">
        <title>Sequencing and chromosome-scale assembly of the giantPleurodeles waltlgenome.</title>
        <authorList>
            <person name="Brown T."/>
            <person name="Elewa A."/>
            <person name="Iarovenko S."/>
            <person name="Subramanian E."/>
            <person name="Araus A.J."/>
            <person name="Petzold A."/>
            <person name="Susuki M."/>
            <person name="Suzuki K.-i.T."/>
            <person name="Hayashi T."/>
            <person name="Toyoda A."/>
            <person name="Oliveira C."/>
            <person name="Osipova E."/>
            <person name="Leigh N.D."/>
            <person name="Simon A."/>
            <person name="Yun M.H."/>
        </authorList>
    </citation>
    <scope>NUCLEOTIDE SEQUENCE</scope>
    <source>
        <strain evidence="1">20211129_DDA</strain>
        <tissue evidence="1">Liver</tissue>
    </source>
</reference>
<proteinExistence type="predicted"/>
<sequence length="133" mass="14291">GEIGEGLCVWRKGRDCVSGGRSSQRGETGEGLCLEEGALKGGKLERDCFSGGRSSQRGEIGEGLFVWRKEPSKGGDGEGLRVWRKALSKEGNWRGIVCLVEGALKGGRLGRDCVSGGRSSQGRHIREGLCVWR</sequence>
<dbReference type="EMBL" id="JANPWB010000010">
    <property type="protein sequence ID" value="KAJ1134005.1"/>
    <property type="molecule type" value="Genomic_DNA"/>
</dbReference>
<comment type="caution">
    <text evidence="1">The sequence shown here is derived from an EMBL/GenBank/DDBJ whole genome shotgun (WGS) entry which is preliminary data.</text>
</comment>
<gene>
    <name evidence="1" type="ORF">NDU88_000475</name>
</gene>
<organism evidence="1 2">
    <name type="scientific">Pleurodeles waltl</name>
    <name type="common">Iberian ribbed newt</name>
    <dbReference type="NCBI Taxonomy" id="8319"/>
    <lineage>
        <taxon>Eukaryota</taxon>
        <taxon>Metazoa</taxon>
        <taxon>Chordata</taxon>
        <taxon>Craniata</taxon>
        <taxon>Vertebrata</taxon>
        <taxon>Euteleostomi</taxon>
        <taxon>Amphibia</taxon>
        <taxon>Batrachia</taxon>
        <taxon>Caudata</taxon>
        <taxon>Salamandroidea</taxon>
        <taxon>Salamandridae</taxon>
        <taxon>Pleurodelinae</taxon>
        <taxon>Pleurodeles</taxon>
    </lineage>
</organism>
<evidence type="ECO:0000313" key="2">
    <source>
        <dbReference type="Proteomes" id="UP001066276"/>
    </source>
</evidence>
<dbReference type="AlphaFoldDB" id="A0AAV7Q451"/>
<feature type="non-terminal residue" evidence="1">
    <location>
        <position position="1"/>
    </location>
</feature>
<evidence type="ECO:0000313" key="1">
    <source>
        <dbReference type="EMBL" id="KAJ1134005.1"/>
    </source>
</evidence>